<keyword evidence="1" id="KW-0812">Transmembrane</keyword>
<reference evidence="2 3" key="1">
    <citation type="submission" date="2021-04" db="EMBL/GenBank/DDBJ databases">
        <title>Chitinophaga sp. nov., isolated from the rhizosphere soil.</title>
        <authorList>
            <person name="He S."/>
        </authorList>
    </citation>
    <scope>NUCLEOTIDE SEQUENCE [LARGE SCALE GENOMIC DNA]</scope>
    <source>
        <strain evidence="2 3">2R12</strain>
    </source>
</reference>
<feature type="transmembrane region" description="Helical" evidence="1">
    <location>
        <begin position="117"/>
        <end position="136"/>
    </location>
</feature>
<comment type="caution">
    <text evidence="2">The sequence shown here is derived from an EMBL/GenBank/DDBJ whole genome shotgun (WGS) entry which is preliminary data.</text>
</comment>
<evidence type="ECO:0000313" key="3">
    <source>
        <dbReference type="Proteomes" id="UP000676386"/>
    </source>
</evidence>
<proteinExistence type="predicted"/>
<gene>
    <name evidence="2" type="ORF">KE626_09865</name>
</gene>
<feature type="transmembrane region" description="Helical" evidence="1">
    <location>
        <begin position="91"/>
        <end position="111"/>
    </location>
</feature>
<protein>
    <recommendedName>
        <fullName evidence="4">MJ0042 family finger-like domain-containing protein</fullName>
    </recommendedName>
</protein>
<dbReference type="RefSeq" id="WP_211972719.1">
    <property type="nucleotide sequence ID" value="NZ_CBFHAM010000001.1"/>
</dbReference>
<evidence type="ECO:0000313" key="2">
    <source>
        <dbReference type="EMBL" id="MBS0027613.1"/>
    </source>
</evidence>
<name>A0ABS5IXP6_9BACT</name>
<dbReference type="Proteomes" id="UP000676386">
    <property type="component" value="Unassembled WGS sequence"/>
</dbReference>
<dbReference type="EMBL" id="JAGTXB010000004">
    <property type="protein sequence ID" value="MBS0027613.1"/>
    <property type="molecule type" value="Genomic_DNA"/>
</dbReference>
<evidence type="ECO:0008006" key="4">
    <source>
        <dbReference type="Google" id="ProtNLM"/>
    </source>
</evidence>
<keyword evidence="1" id="KW-1133">Transmembrane helix</keyword>
<organism evidence="2 3">
    <name type="scientific">Chitinophaga hostae</name>
    <dbReference type="NCBI Taxonomy" id="2831022"/>
    <lineage>
        <taxon>Bacteria</taxon>
        <taxon>Pseudomonadati</taxon>
        <taxon>Bacteroidota</taxon>
        <taxon>Chitinophagia</taxon>
        <taxon>Chitinophagales</taxon>
        <taxon>Chitinophagaceae</taxon>
        <taxon>Chitinophaga</taxon>
    </lineage>
</organism>
<keyword evidence="3" id="KW-1185">Reference proteome</keyword>
<evidence type="ECO:0000256" key="1">
    <source>
        <dbReference type="SAM" id="Phobius"/>
    </source>
</evidence>
<accession>A0ABS5IXP6</accession>
<sequence length="148" mass="16458">MNIEHTKCPNCGGTVFSQPVSGSNQPASTVDCKYCGSQFRVRNPNYQPEPVVHTTINTFTANYTNITEPSQERSSGWRNAKNGEHKVARTLGYVVGGLMVPFVIGMWVAVLNNVPDLPMAVPVIFTGLMLFFFFLARMSTRELKRRGL</sequence>
<keyword evidence="1" id="KW-0472">Membrane</keyword>